<dbReference type="Proteomes" id="UP000002195">
    <property type="component" value="Unassembled WGS sequence"/>
</dbReference>
<gene>
    <name evidence="1" type="ORF">DDB_G0293660</name>
</gene>
<reference evidence="1 2" key="1">
    <citation type="journal article" date="2005" name="Nature">
        <title>The genome of the social amoeba Dictyostelium discoideum.</title>
        <authorList>
            <consortium name="The Dictyostelium discoideum Sequencing Consortium"/>
            <person name="Eichinger L."/>
            <person name="Pachebat J.A."/>
            <person name="Glockner G."/>
            <person name="Rajandream M.A."/>
            <person name="Sucgang R."/>
            <person name="Berriman M."/>
            <person name="Song J."/>
            <person name="Olsen R."/>
            <person name="Szafranski K."/>
            <person name="Xu Q."/>
            <person name="Tunggal B."/>
            <person name="Kummerfeld S."/>
            <person name="Madera M."/>
            <person name="Konfortov B.A."/>
            <person name="Rivero F."/>
            <person name="Bankier A.T."/>
            <person name="Lehmann R."/>
            <person name="Hamlin N."/>
            <person name="Davies R."/>
            <person name="Gaudet P."/>
            <person name="Fey P."/>
            <person name="Pilcher K."/>
            <person name="Chen G."/>
            <person name="Saunders D."/>
            <person name="Sodergren E."/>
            <person name="Davis P."/>
            <person name="Kerhornou A."/>
            <person name="Nie X."/>
            <person name="Hall N."/>
            <person name="Anjard C."/>
            <person name="Hemphill L."/>
            <person name="Bason N."/>
            <person name="Farbrother P."/>
            <person name="Desany B."/>
            <person name="Just E."/>
            <person name="Morio T."/>
            <person name="Rost R."/>
            <person name="Churcher C."/>
            <person name="Cooper J."/>
            <person name="Haydock S."/>
            <person name="van Driessche N."/>
            <person name="Cronin A."/>
            <person name="Goodhead I."/>
            <person name="Muzny D."/>
            <person name="Mourier T."/>
            <person name="Pain A."/>
            <person name="Lu M."/>
            <person name="Harper D."/>
            <person name="Lindsay R."/>
            <person name="Hauser H."/>
            <person name="James K."/>
            <person name="Quiles M."/>
            <person name="Madan Babu M."/>
            <person name="Saito T."/>
            <person name="Buchrieser C."/>
            <person name="Wardroper A."/>
            <person name="Felder M."/>
            <person name="Thangavelu M."/>
            <person name="Johnson D."/>
            <person name="Knights A."/>
            <person name="Loulseged H."/>
            <person name="Mungall K."/>
            <person name="Oliver K."/>
            <person name="Price C."/>
            <person name="Quail M.A."/>
            <person name="Urushihara H."/>
            <person name="Hernandez J."/>
            <person name="Rabbinowitsch E."/>
            <person name="Steffen D."/>
            <person name="Sanders M."/>
            <person name="Ma J."/>
            <person name="Kohara Y."/>
            <person name="Sharp S."/>
            <person name="Simmonds M."/>
            <person name="Spiegler S."/>
            <person name="Tivey A."/>
            <person name="Sugano S."/>
            <person name="White B."/>
            <person name="Walker D."/>
            <person name="Woodward J."/>
            <person name="Winckler T."/>
            <person name="Tanaka Y."/>
            <person name="Shaulsky G."/>
            <person name="Schleicher M."/>
            <person name="Weinstock G."/>
            <person name="Rosenthal A."/>
            <person name="Cox E.C."/>
            <person name="Chisholm R.L."/>
            <person name="Gibbs R."/>
            <person name="Loomis W.F."/>
            <person name="Platzer M."/>
            <person name="Kay R.R."/>
            <person name="Williams J."/>
            <person name="Dear P.H."/>
            <person name="Noegel A.A."/>
            <person name="Barrell B."/>
            <person name="Kuspa A."/>
        </authorList>
    </citation>
    <scope>NUCLEOTIDE SEQUENCE [LARGE SCALE GENOMIC DNA]</scope>
    <source>
        <strain evidence="1 2">AX4</strain>
    </source>
</reference>
<protein>
    <submittedName>
        <fullName evidence="1">Uncharacterized protein</fullName>
    </submittedName>
</protein>
<evidence type="ECO:0000313" key="1">
    <source>
        <dbReference type="EMBL" id="EAL60642.1"/>
    </source>
</evidence>
<comment type="caution">
    <text evidence="1">The sequence shown here is derived from an EMBL/GenBank/DDBJ whole genome shotgun (WGS) entry which is preliminary data.</text>
</comment>
<dbReference type="VEuPathDB" id="AmoebaDB:DDB_G0293660"/>
<dbReference type="dictyBase" id="DDB_G0293660"/>
<accession>Q54BE8</accession>
<dbReference type="RefSeq" id="XP_629081.1">
    <property type="nucleotide sequence ID" value="XM_629079.1"/>
</dbReference>
<sequence>MAQPYEQQSLLNSNKNNLNNETIYRDHTNYNSNDSSKIIKAIQDNKFLNTFDKYLSKLLISSLKI</sequence>
<organism evidence="1 2">
    <name type="scientific">Dictyostelium discoideum</name>
    <name type="common">Social amoeba</name>
    <dbReference type="NCBI Taxonomy" id="44689"/>
    <lineage>
        <taxon>Eukaryota</taxon>
        <taxon>Amoebozoa</taxon>
        <taxon>Evosea</taxon>
        <taxon>Eumycetozoa</taxon>
        <taxon>Dictyostelia</taxon>
        <taxon>Dictyosteliales</taxon>
        <taxon>Dictyosteliaceae</taxon>
        <taxon>Dictyostelium</taxon>
    </lineage>
</organism>
<keyword evidence="2" id="KW-1185">Reference proteome</keyword>
<dbReference type="KEGG" id="ddi:DDB_G0293660"/>
<dbReference type="EMBL" id="AAFI02000218">
    <property type="protein sequence ID" value="EAL60642.1"/>
    <property type="molecule type" value="Genomic_DNA"/>
</dbReference>
<dbReference type="PaxDb" id="44689-DDB0192077"/>
<name>Q54BE8_DICDI</name>
<proteinExistence type="predicted"/>
<dbReference type="InParanoid" id="Q54BE8"/>
<dbReference type="HOGENOM" id="CLU_2854363_0_0_1"/>
<evidence type="ECO:0000313" key="2">
    <source>
        <dbReference type="Proteomes" id="UP000002195"/>
    </source>
</evidence>
<dbReference type="GeneID" id="8629373"/>
<dbReference type="AlphaFoldDB" id="Q54BE8"/>